<evidence type="ECO:0000313" key="11">
    <source>
        <dbReference type="EMBL" id="RGP81460.1"/>
    </source>
</evidence>
<comment type="caution">
    <text evidence="11">The sequence shown here is derived from an EMBL/GenBank/DDBJ whole genome shotgun (WGS) entry which is preliminary data.</text>
</comment>
<evidence type="ECO:0000256" key="2">
    <source>
        <dbReference type="ARBA" id="ARBA00009723"/>
    </source>
</evidence>
<keyword evidence="12" id="KW-1185">Reference proteome</keyword>
<dbReference type="EC" id="1.1.1.302" evidence="3"/>
<evidence type="ECO:0000256" key="6">
    <source>
        <dbReference type="ARBA" id="ARBA00030073"/>
    </source>
</evidence>
<comment type="similarity">
    <text evidence="2">Belongs to the HTP reductase family.</text>
</comment>
<dbReference type="Pfam" id="PF01872">
    <property type="entry name" value="RibD_C"/>
    <property type="match status" value="1"/>
</dbReference>
<accession>A0A395T9Q7</accession>
<comment type="function">
    <text evidence="1">Catalyzes an early step in riboflavin biosynthesis, the NADPH-dependent reduction of the ribose side chain of 2,5-diamino-6-ribosylamino-4(3H)-pyrimidinone 5'-phosphate, yielding 2,5-diamino-6-ribitylamino-4(3H)-pyrimidinone 5'-phosphate.</text>
</comment>
<evidence type="ECO:0000256" key="9">
    <source>
        <dbReference type="ARBA" id="ARBA00049020"/>
    </source>
</evidence>
<evidence type="ECO:0000256" key="7">
    <source>
        <dbReference type="ARBA" id="ARBA00031630"/>
    </source>
</evidence>
<organism evidence="11 12">
    <name type="scientific">Fusarium longipes</name>
    <dbReference type="NCBI Taxonomy" id="694270"/>
    <lineage>
        <taxon>Eukaryota</taxon>
        <taxon>Fungi</taxon>
        <taxon>Dikarya</taxon>
        <taxon>Ascomycota</taxon>
        <taxon>Pezizomycotina</taxon>
        <taxon>Sordariomycetes</taxon>
        <taxon>Hypocreomycetidae</taxon>
        <taxon>Hypocreales</taxon>
        <taxon>Nectriaceae</taxon>
        <taxon>Fusarium</taxon>
    </lineage>
</organism>
<dbReference type="PANTHER" id="PTHR38011">
    <property type="entry name" value="DIHYDROFOLATE REDUCTASE FAMILY PROTEIN (AFU_ORTHOLOGUE AFUA_8G06820)"/>
    <property type="match status" value="1"/>
</dbReference>
<comment type="catalytic activity">
    <reaction evidence="8">
        <text>2,5-diamino-6-(1-D-ribitylamino)pyrimidin-4(3H)-one 5'-phosphate + NAD(+) = 2,5-diamino-6-(1-D-ribosylamino)pyrimidin-4(3H)-one 5'-phosphate + NADH + H(+)</text>
        <dbReference type="Rhea" id="RHEA:27274"/>
        <dbReference type="ChEBI" id="CHEBI:15378"/>
        <dbReference type="ChEBI" id="CHEBI:57540"/>
        <dbReference type="ChEBI" id="CHEBI:57945"/>
        <dbReference type="ChEBI" id="CHEBI:58890"/>
        <dbReference type="ChEBI" id="CHEBI:59545"/>
        <dbReference type="EC" id="1.1.1.302"/>
    </reaction>
</comment>
<dbReference type="PANTHER" id="PTHR38011:SF11">
    <property type="entry name" value="2,5-DIAMINO-6-RIBOSYLAMINO-4(3H)-PYRIMIDINONE 5'-PHOSPHATE REDUCTASE"/>
    <property type="match status" value="1"/>
</dbReference>
<evidence type="ECO:0000256" key="3">
    <source>
        <dbReference type="ARBA" id="ARBA00012851"/>
    </source>
</evidence>
<sequence>MPQLRYNVATSLDGYIASLDGSTEWIIEDNSIDFGKLYAEFDYFVMGRKTYEIMQCFGGSDNPLAKQPKESVIVASRTMEQRDFPNITIIKENVIDYVRRLKSSEGGDIWLMGGGKLAAQCLEAGLVDTIEAAVMPVLLGNGIKMIEPISDNMRLSLSGTQSLESGILMTRYVVSNREGQ</sequence>
<dbReference type="GO" id="GO:0009231">
    <property type="term" value="P:riboflavin biosynthetic process"/>
    <property type="evidence" value="ECO:0007669"/>
    <property type="project" value="UniProtKB-KW"/>
</dbReference>
<dbReference type="SUPFAM" id="SSF53597">
    <property type="entry name" value="Dihydrofolate reductase-like"/>
    <property type="match status" value="1"/>
</dbReference>
<gene>
    <name evidence="11" type="ORF">FLONG3_398</name>
</gene>
<proteinExistence type="inferred from homology"/>
<comment type="catalytic activity">
    <reaction evidence="9">
        <text>2,5-diamino-6-(1-D-ribitylamino)pyrimidin-4(3H)-one 5'-phosphate + NADP(+) = 2,5-diamino-6-(1-D-ribosylamino)pyrimidin-4(3H)-one 5'-phosphate + NADPH + H(+)</text>
        <dbReference type="Rhea" id="RHEA:27278"/>
        <dbReference type="ChEBI" id="CHEBI:15378"/>
        <dbReference type="ChEBI" id="CHEBI:57783"/>
        <dbReference type="ChEBI" id="CHEBI:58349"/>
        <dbReference type="ChEBI" id="CHEBI:58890"/>
        <dbReference type="ChEBI" id="CHEBI:59545"/>
        <dbReference type="EC" id="1.1.1.302"/>
    </reaction>
</comment>
<evidence type="ECO:0000313" key="12">
    <source>
        <dbReference type="Proteomes" id="UP000266234"/>
    </source>
</evidence>
<dbReference type="Gene3D" id="3.40.430.10">
    <property type="entry name" value="Dihydrofolate Reductase, subunit A"/>
    <property type="match status" value="1"/>
</dbReference>
<feature type="domain" description="Bacterial bifunctional deaminase-reductase C-terminal" evidence="10">
    <location>
        <begin position="2"/>
        <end position="168"/>
    </location>
</feature>
<dbReference type="InterPro" id="IPR024072">
    <property type="entry name" value="DHFR-like_dom_sf"/>
</dbReference>
<dbReference type="OrthoDB" id="3192019at2759"/>
<evidence type="ECO:0000256" key="1">
    <source>
        <dbReference type="ARBA" id="ARBA00003555"/>
    </source>
</evidence>
<keyword evidence="5" id="KW-0686">Riboflavin biosynthesis</keyword>
<dbReference type="STRING" id="694270.A0A395T9Q7"/>
<dbReference type="AlphaFoldDB" id="A0A395T9Q7"/>
<dbReference type="GO" id="GO:0008703">
    <property type="term" value="F:5-amino-6-(5-phosphoribosylamino)uracil reductase activity"/>
    <property type="evidence" value="ECO:0007669"/>
    <property type="project" value="InterPro"/>
</dbReference>
<protein>
    <recommendedName>
        <fullName evidence="4">2,5-diamino-6-ribosylamino-4(3H)-pyrimidinone 5'-phosphate reductase</fullName>
        <ecNumber evidence="3">1.1.1.302</ecNumber>
    </recommendedName>
    <alternativeName>
        <fullName evidence="7">2,5-diamino-6-(5-phospho-D-ribosylamino)pyrimidin-4(3H)-one reductase</fullName>
    </alternativeName>
    <alternativeName>
        <fullName evidence="6">2,5-diamino-6-ribitylamino-4(3H)-pyrimidinone 5'-phosphate synthase</fullName>
    </alternativeName>
</protein>
<dbReference type="Proteomes" id="UP000266234">
    <property type="component" value="Unassembled WGS sequence"/>
</dbReference>
<evidence type="ECO:0000256" key="8">
    <source>
        <dbReference type="ARBA" id="ARBA00047550"/>
    </source>
</evidence>
<dbReference type="InterPro" id="IPR002734">
    <property type="entry name" value="RibDG_C"/>
</dbReference>
<evidence type="ECO:0000256" key="4">
    <source>
        <dbReference type="ARBA" id="ARBA00015035"/>
    </source>
</evidence>
<name>A0A395T9Q7_9HYPO</name>
<evidence type="ECO:0000259" key="10">
    <source>
        <dbReference type="Pfam" id="PF01872"/>
    </source>
</evidence>
<dbReference type="InterPro" id="IPR050765">
    <property type="entry name" value="Riboflavin_Biosynth_HTPR"/>
</dbReference>
<reference evidence="11 12" key="1">
    <citation type="journal article" date="2018" name="PLoS Pathog.">
        <title>Evolution of structural diversity of trichothecenes, a family of toxins produced by plant pathogenic and entomopathogenic fungi.</title>
        <authorList>
            <person name="Proctor R.H."/>
            <person name="McCormick S.P."/>
            <person name="Kim H.S."/>
            <person name="Cardoza R.E."/>
            <person name="Stanley A.M."/>
            <person name="Lindo L."/>
            <person name="Kelly A."/>
            <person name="Brown D.W."/>
            <person name="Lee T."/>
            <person name="Vaughan M.M."/>
            <person name="Alexander N.J."/>
            <person name="Busman M."/>
            <person name="Gutierrez S."/>
        </authorList>
    </citation>
    <scope>NUCLEOTIDE SEQUENCE [LARGE SCALE GENOMIC DNA]</scope>
    <source>
        <strain evidence="11 12">NRRL 20695</strain>
    </source>
</reference>
<dbReference type="EMBL" id="PXOG01000010">
    <property type="protein sequence ID" value="RGP81460.1"/>
    <property type="molecule type" value="Genomic_DNA"/>
</dbReference>
<evidence type="ECO:0000256" key="5">
    <source>
        <dbReference type="ARBA" id="ARBA00022619"/>
    </source>
</evidence>